<protein>
    <submittedName>
        <fullName evidence="1">Uncharacterized protein</fullName>
    </submittedName>
</protein>
<organism evidence="1 2">
    <name type="scientific">Aduncisulcus paluster</name>
    <dbReference type="NCBI Taxonomy" id="2918883"/>
    <lineage>
        <taxon>Eukaryota</taxon>
        <taxon>Metamonada</taxon>
        <taxon>Carpediemonas-like organisms</taxon>
        <taxon>Aduncisulcus</taxon>
    </lineage>
</organism>
<evidence type="ECO:0000313" key="2">
    <source>
        <dbReference type="Proteomes" id="UP001057375"/>
    </source>
</evidence>
<dbReference type="EMBL" id="BQXS01010219">
    <property type="protein sequence ID" value="GKT33341.1"/>
    <property type="molecule type" value="Genomic_DNA"/>
</dbReference>
<name>A0ABQ5KLF0_9EUKA</name>
<dbReference type="Proteomes" id="UP001057375">
    <property type="component" value="Unassembled WGS sequence"/>
</dbReference>
<proteinExistence type="predicted"/>
<evidence type="ECO:0000313" key="1">
    <source>
        <dbReference type="EMBL" id="GKT33341.1"/>
    </source>
</evidence>
<accession>A0ABQ5KLF0</accession>
<reference evidence="1" key="1">
    <citation type="submission" date="2022-03" db="EMBL/GenBank/DDBJ databases">
        <title>Draft genome sequence of Aduncisulcus paluster, a free-living microaerophilic Fornicata.</title>
        <authorList>
            <person name="Yuyama I."/>
            <person name="Kume K."/>
            <person name="Tamura T."/>
            <person name="Inagaki Y."/>
            <person name="Hashimoto T."/>
        </authorList>
    </citation>
    <scope>NUCLEOTIDE SEQUENCE</scope>
    <source>
        <strain evidence="1">NY0171</strain>
    </source>
</reference>
<gene>
    <name evidence="1" type="ORF">ADUPG1_007283</name>
</gene>
<feature type="non-terminal residue" evidence="1">
    <location>
        <position position="147"/>
    </location>
</feature>
<sequence length="147" mass="16610">MSSSSDVVIQTVQPEFVHEGNRWCCPIPRDSPNVKNVELPTIEAIDGTLEEDDDLYDQSQNAQQMMKGEGNYGDYTHINIHFPSVSPMKAVYICIFGDSSYFSPPSHLIFGFTSSKGEKTSKKYKFPEFGGNHWYFLPVNLPDVVFC</sequence>
<comment type="caution">
    <text evidence="1">The sequence shown here is derived from an EMBL/GenBank/DDBJ whole genome shotgun (WGS) entry which is preliminary data.</text>
</comment>
<keyword evidence="2" id="KW-1185">Reference proteome</keyword>